<dbReference type="PRINTS" id="PR00111">
    <property type="entry name" value="ABHYDROLASE"/>
</dbReference>
<dbReference type="InterPro" id="IPR000073">
    <property type="entry name" value="AB_hydrolase_1"/>
</dbReference>
<comment type="caution">
    <text evidence="2">The sequence shown here is derived from an EMBL/GenBank/DDBJ whole genome shotgun (WGS) entry which is preliminary data.</text>
</comment>
<evidence type="ECO:0000259" key="1">
    <source>
        <dbReference type="Pfam" id="PF12697"/>
    </source>
</evidence>
<evidence type="ECO:0000313" key="2">
    <source>
        <dbReference type="EMBL" id="MCK9688858.1"/>
    </source>
</evidence>
<name>A0A9X1YPT1_9BURK</name>
<keyword evidence="3" id="KW-1185">Reference proteome</keyword>
<protein>
    <submittedName>
        <fullName evidence="2">Alpha/beta hydrolase</fullName>
    </submittedName>
</protein>
<gene>
    <name evidence="2" type="ORF">LPC04_24350</name>
</gene>
<dbReference type="GO" id="GO:0016787">
    <property type="term" value="F:hydrolase activity"/>
    <property type="evidence" value="ECO:0007669"/>
    <property type="project" value="UniProtKB-KW"/>
</dbReference>
<dbReference type="InterPro" id="IPR029058">
    <property type="entry name" value="AB_hydrolase_fold"/>
</dbReference>
<accession>A0A9X1YPT1</accession>
<dbReference type="SUPFAM" id="SSF53474">
    <property type="entry name" value="alpha/beta-Hydrolases"/>
    <property type="match status" value="1"/>
</dbReference>
<organism evidence="2 3">
    <name type="scientific">Scleromatobacter humisilvae</name>
    <dbReference type="NCBI Taxonomy" id="2897159"/>
    <lineage>
        <taxon>Bacteria</taxon>
        <taxon>Pseudomonadati</taxon>
        <taxon>Pseudomonadota</taxon>
        <taxon>Betaproteobacteria</taxon>
        <taxon>Burkholderiales</taxon>
        <taxon>Sphaerotilaceae</taxon>
        <taxon>Scleromatobacter</taxon>
    </lineage>
</organism>
<proteinExistence type="predicted"/>
<dbReference type="InterPro" id="IPR050266">
    <property type="entry name" value="AB_hydrolase_sf"/>
</dbReference>
<sequence>MTSTTLDTGTAPVLILLHGAGGNQAMWNPVRRHLDPRWRVVALDLPGHGSKSDSHFTLEGAVETVAAEVRRLAPARVALVGDSLGGYTSMASALALPTDRVAGLAIGGCTQNIAGKTLRQLRTRKVMMRMMAALLGPKRLIAKSSAALVKKGLLGPDDVNALVAGGLRLAAWGEAVDSLGNRDFLADVPKIAAPILFINGDKDAGPVAGEAEFLAAARHADVARFPCEHGVSLWLPAEFAGAVNRFVERLALKEAA</sequence>
<dbReference type="Pfam" id="PF12697">
    <property type="entry name" value="Abhydrolase_6"/>
    <property type="match status" value="1"/>
</dbReference>
<dbReference type="RefSeq" id="WP_275684896.1">
    <property type="nucleotide sequence ID" value="NZ_JAJLJH010000010.1"/>
</dbReference>
<dbReference type="Proteomes" id="UP001139353">
    <property type="component" value="Unassembled WGS sequence"/>
</dbReference>
<evidence type="ECO:0000313" key="3">
    <source>
        <dbReference type="Proteomes" id="UP001139353"/>
    </source>
</evidence>
<dbReference type="PANTHER" id="PTHR43798">
    <property type="entry name" value="MONOACYLGLYCEROL LIPASE"/>
    <property type="match status" value="1"/>
</dbReference>
<reference evidence="2" key="1">
    <citation type="submission" date="2021-11" db="EMBL/GenBank/DDBJ databases">
        <title>BS-T2-15 a new species belonging to the Comamonadaceae family isolated from the soil of a French oak forest.</title>
        <authorList>
            <person name="Mieszkin S."/>
            <person name="Alain K."/>
        </authorList>
    </citation>
    <scope>NUCLEOTIDE SEQUENCE</scope>
    <source>
        <strain evidence="2">BS-T2-15</strain>
    </source>
</reference>
<dbReference type="Gene3D" id="3.40.50.1820">
    <property type="entry name" value="alpha/beta hydrolase"/>
    <property type="match status" value="1"/>
</dbReference>
<dbReference type="AlphaFoldDB" id="A0A9X1YPT1"/>
<feature type="domain" description="AB hydrolase-1" evidence="1">
    <location>
        <begin position="14"/>
        <end position="240"/>
    </location>
</feature>
<keyword evidence="2" id="KW-0378">Hydrolase</keyword>
<dbReference type="EMBL" id="JAJLJH010000010">
    <property type="protein sequence ID" value="MCK9688858.1"/>
    <property type="molecule type" value="Genomic_DNA"/>
</dbReference>